<feature type="transmembrane region" description="Helical" evidence="6">
    <location>
        <begin position="318"/>
        <end position="336"/>
    </location>
</feature>
<dbReference type="RefSeq" id="WP_106541059.1">
    <property type="nucleotide sequence ID" value="NZ_BLAU01000001.1"/>
</dbReference>
<evidence type="ECO:0000256" key="6">
    <source>
        <dbReference type="SAM" id="Phobius"/>
    </source>
</evidence>
<comment type="subcellular location">
    <subcellularLocation>
        <location evidence="1">Cell inner membrane</location>
        <topology evidence="1">Multi-pass membrane protein</topology>
    </subcellularLocation>
</comment>
<dbReference type="InterPro" id="IPR011701">
    <property type="entry name" value="MFS"/>
</dbReference>
<feature type="transmembrane region" description="Helical" evidence="6">
    <location>
        <begin position="367"/>
        <end position="389"/>
    </location>
</feature>
<accession>A0A2P8CHL2</accession>
<dbReference type="InterPro" id="IPR050375">
    <property type="entry name" value="MFS_TsgA-like"/>
</dbReference>
<name>A0A2P8CHL2_9BACT</name>
<evidence type="ECO:0000313" key="8">
    <source>
        <dbReference type="EMBL" id="GET20636.1"/>
    </source>
</evidence>
<reference evidence="8 11" key="2">
    <citation type="submission" date="2019-10" db="EMBL/GenBank/DDBJ databases">
        <title>Prolixibacter strains distinguished by the presence of nitrate reductase genes were adept at nitrate-dependent anaerobic corrosion of metallic iron and carbon steel.</title>
        <authorList>
            <person name="Iino T."/>
            <person name="Shono N."/>
            <person name="Ito K."/>
            <person name="Nakamura R."/>
            <person name="Sueoka K."/>
            <person name="Harayama S."/>
            <person name="Ohkuma M."/>
        </authorList>
    </citation>
    <scope>NUCLEOTIDE SEQUENCE [LARGE SCALE GENOMIC DNA]</scope>
    <source>
        <strain evidence="8 11">MIC1-1</strain>
    </source>
</reference>
<dbReference type="OrthoDB" id="9786665at2"/>
<dbReference type="PANTHER" id="PTHR43702">
    <property type="entry name" value="L-FUCOSE-PROTON SYMPORTER"/>
    <property type="match status" value="1"/>
</dbReference>
<dbReference type="Proteomes" id="UP000240621">
    <property type="component" value="Unassembled WGS sequence"/>
</dbReference>
<protein>
    <submittedName>
        <fullName evidence="9">FHS family L-fucose permease-like MFS transporter</fullName>
    </submittedName>
    <submittedName>
        <fullName evidence="8">Glucose/galactose MFS transporter</fullName>
    </submittedName>
</protein>
<evidence type="ECO:0000256" key="3">
    <source>
        <dbReference type="ARBA" id="ARBA00022692"/>
    </source>
</evidence>
<evidence type="ECO:0000256" key="4">
    <source>
        <dbReference type="ARBA" id="ARBA00022989"/>
    </source>
</evidence>
<evidence type="ECO:0000313" key="10">
    <source>
        <dbReference type="Proteomes" id="UP000240621"/>
    </source>
</evidence>
<dbReference type="Proteomes" id="UP000396862">
    <property type="component" value="Unassembled WGS sequence"/>
</dbReference>
<dbReference type="SUPFAM" id="SSF103473">
    <property type="entry name" value="MFS general substrate transporter"/>
    <property type="match status" value="1"/>
</dbReference>
<keyword evidence="5 6" id="KW-0472">Membrane</keyword>
<feature type="transmembrane region" description="Helical" evidence="6">
    <location>
        <begin position="343"/>
        <end position="361"/>
    </location>
</feature>
<comment type="caution">
    <text evidence="9">The sequence shown here is derived from an EMBL/GenBank/DDBJ whole genome shotgun (WGS) entry which is preliminary data.</text>
</comment>
<dbReference type="Pfam" id="PF07690">
    <property type="entry name" value="MFS_1"/>
    <property type="match status" value="1"/>
</dbReference>
<feature type="domain" description="Major facilitator superfamily (MFS) profile" evidence="7">
    <location>
        <begin position="11"/>
        <end position="452"/>
    </location>
</feature>
<dbReference type="InterPro" id="IPR036259">
    <property type="entry name" value="MFS_trans_sf"/>
</dbReference>
<dbReference type="EMBL" id="PYGC01000002">
    <property type="protein sequence ID" value="PSK84463.1"/>
    <property type="molecule type" value="Genomic_DNA"/>
</dbReference>
<sequence>MEQKHANYGLGMSVFGAIFFIFGFATTFIITLSAKVKMIFTLSEFEAQLLTAAFFLTYPVLSIPTGYLINRIGYKTAVVAGLIVMAIGSFLFFPAAAIPSFGLFLTATFVLAAGVVILQTAANPYVTALGPESSASGRLNLTQALNSIATMIAPWIISVAIFKGAGDMLDAATSAKTVQLPFIIMGVIITLVAIAIMAIKLPVLLDSEEMANPERVKKSVWKYPHVLLGALGIFFYVGAEVGNAGLLVNYLQSLEGLNITPEIASRFAAIYWGGAMIGRFFGSILLSEMKGNKLPYIFGVLILALVSGAFVTDWNFNYGAYFLLIAVINFAIMQLGKGNANRTLAVFAGVAAILAITTAVTTGSVSLWTIVSIGFFNSIMFPNIFALAVRDLDNAEKSTASGIINSLIFGGAVLPLIMGTIADSYGYTWAFFVPAFSYLYIFFYAVKGSKIR</sequence>
<feature type="transmembrane region" description="Helical" evidence="6">
    <location>
        <begin position="401"/>
        <end position="421"/>
    </location>
</feature>
<dbReference type="Gene3D" id="1.20.1250.20">
    <property type="entry name" value="MFS general substrate transporter like domains"/>
    <property type="match status" value="2"/>
</dbReference>
<feature type="transmembrane region" description="Helical" evidence="6">
    <location>
        <begin position="427"/>
        <end position="446"/>
    </location>
</feature>
<organism evidence="9 10">
    <name type="scientific">Prolixibacter denitrificans</name>
    <dbReference type="NCBI Taxonomy" id="1541063"/>
    <lineage>
        <taxon>Bacteria</taxon>
        <taxon>Pseudomonadati</taxon>
        <taxon>Bacteroidota</taxon>
        <taxon>Bacteroidia</taxon>
        <taxon>Marinilabiliales</taxon>
        <taxon>Prolixibacteraceae</taxon>
        <taxon>Prolixibacter</taxon>
    </lineage>
</organism>
<dbReference type="InterPro" id="IPR020846">
    <property type="entry name" value="MFS_dom"/>
</dbReference>
<feature type="transmembrane region" description="Helical" evidence="6">
    <location>
        <begin position="12"/>
        <end position="34"/>
    </location>
</feature>
<dbReference type="GO" id="GO:0005886">
    <property type="term" value="C:plasma membrane"/>
    <property type="evidence" value="ECO:0007669"/>
    <property type="project" value="UniProtKB-SubCell"/>
</dbReference>
<gene>
    <name evidence="8" type="primary">gluP</name>
    <name evidence="9" type="ORF">CLV93_102250</name>
    <name evidence="8" type="ORF">JCM18694_08820</name>
</gene>
<evidence type="ECO:0000313" key="11">
    <source>
        <dbReference type="Proteomes" id="UP000396862"/>
    </source>
</evidence>
<evidence type="ECO:0000259" key="7">
    <source>
        <dbReference type="PROSITE" id="PS50850"/>
    </source>
</evidence>
<reference evidence="9 10" key="1">
    <citation type="submission" date="2018-03" db="EMBL/GenBank/DDBJ databases">
        <title>Genomic Encyclopedia of Archaeal and Bacterial Type Strains, Phase II (KMG-II): from individual species to whole genera.</title>
        <authorList>
            <person name="Goeker M."/>
        </authorList>
    </citation>
    <scope>NUCLEOTIDE SEQUENCE [LARGE SCALE GENOMIC DNA]</scope>
    <source>
        <strain evidence="9 10">DSM 27267</strain>
    </source>
</reference>
<feature type="transmembrane region" description="Helical" evidence="6">
    <location>
        <begin position="101"/>
        <end position="122"/>
    </location>
</feature>
<evidence type="ECO:0000256" key="5">
    <source>
        <dbReference type="ARBA" id="ARBA00023136"/>
    </source>
</evidence>
<keyword evidence="2" id="KW-1003">Cell membrane</keyword>
<keyword evidence="4 6" id="KW-1133">Transmembrane helix</keyword>
<evidence type="ECO:0000256" key="2">
    <source>
        <dbReference type="ARBA" id="ARBA00022475"/>
    </source>
</evidence>
<feature type="transmembrane region" description="Helical" evidence="6">
    <location>
        <begin position="226"/>
        <end position="251"/>
    </location>
</feature>
<feature type="transmembrane region" description="Helical" evidence="6">
    <location>
        <begin position="182"/>
        <end position="205"/>
    </location>
</feature>
<feature type="transmembrane region" description="Helical" evidence="6">
    <location>
        <begin position="49"/>
        <end position="69"/>
    </location>
</feature>
<proteinExistence type="predicted"/>
<dbReference type="AlphaFoldDB" id="A0A2P8CHL2"/>
<dbReference type="GO" id="GO:0022857">
    <property type="term" value="F:transmembrane transporter activity"/>
    <property type="evidence" value="ECO:0007669"/>
    <property type="project" value="InterPro"/>
</dbReference>
<feature type="transmembrane region" description="Helical" evidence="6">
    <location>
        <begin position="263"/>
        <end position="282"/>
    </location>
</feature>
<evidence type="ECO:0000256" key="1">
    <source>
        <dbReference type="ARBA" id="ARBA00004429"/>
    </source>
</evidence>
<keyword evidence="11" id="KW-1185">Reference proteome</keyword>
<evidence type="ECO:0000313" key="9">
    <source>
        <dbReference type="EMBL" id="PSK84463.1"/>
    </source>
</evidence>
<feature type="transmembrane region" description="Helical" evidence="6">
    <location>
        <begin position="143"/>
        <end position="162"/>
    </location>
</feature>
<dbReference type="PROSITE" id="PS50850">
    <property type="entry name" value="MFS"/>
    <property type="match status" value="1"/>
</dbReference>
<keyword evidence="3 6" id="KW-0812">Transmembrane</keyword>
<feature type="transmembrane region" description="Helical" evidence="6">
    <location>
        <begin position="76"/>
        <end position="95"/>
    </location>
</feature>
<dbReference type="EMBL" id="BLAU01000001">
    <property type="protein sequence ID" value="GET20636.1"/>
    <property type="molecule type" value="Genomic_DNA"/>
</dbReference>
<dbReference type="PANTHER" id="PTHR43702:SF3">
    <property type="entry name" value="PROTEIN TSGA"/>
    <property type="match status" value="1"/>
</dbReference>
<feature type="transmembrane region" description="Helical" evidence="6">
    <location>
        <begin position="294"/>
        <end position="312"/>
    </location>
</feature>